<organism evidence="2 3">
    <name type="scientific">Sporothrix curviconia</name>
    <dbReference type="NCBI Taxonomy" id="1260050"/>
    <lineage>
        <taxon>Eukaryota</taxon>
        <taxon>Fungi</taxon>
        <taxon>Dikarya</taxon>
        <taxon>Ascomycota</taxon>
        <taxon>Pezizomycotina</taxon>
        <taxon>Sordariomycetes</taxon>
        <taxon>Sordariomycetidae</taxon>
        <taxon>Ophiostomatales</taxon>
        <taxon>Ophiostomataceae</taxon>
        <taxon>Sporothrix</taxon>
    </lineage>
</organism>
<proteinExistence type="predicted"/>
<dbReference type="InterPro" id="IPR023631">
    <property type="entry name" value="Amidase_dom"/>
</dbReference>
<dbReference type="PANTHER" id="PTHR46310:SF7">
    <property type="entry name" value="AMIDASE 1"/>
    <property type="match status" value="1"/>
</dbReference>
<evidence type="ECO:0000313" key="3">
    <source>
        <dbReference type="Proteomes" id="UP001642405"/>
    </source>
</evidence>
<name>A0ABP0CCH4_9PEZI</name>
<feature type="domain" description="Amidase" evidence="1">
    <location>
        <begin position="201"/>
        <end position="373"/>
    </location>
</feature>
<comment type="caution">
    <text evidence="2">The sequence shown here is derived from an EMBL/GenBank/DDBJ whole genome shotgun (WGS) entry which is preliminary data.</text>
</comment>
<reference evidence="2 3" key="1">
    <citation type="submission" date="2024-01" db="EMBL/GenBank/DDBJ databases">
        <authorList>
            <person name="Allen C."/>
            <person name="Tagirdzhanova G."/>
        </authorList>
    </citation>
    <scope>NUCLEOTIDE SEQUENCE [LARGE SCALE GENOMIC DNA]</scope>
</reference>
<protein>
    <recommendedName>
        <fullName evidence="1">Amidase domain-containing protein</fullName>
    </recommendedName>
</protein>
<dbReference type="SUPFAM" id="SSF75304">
    <property type="entry name" value="Amidase signature (AS) enzymes"/>
    <property type="match status" value="1"/>
</dbReference>
<dbReference type="InterPro" id="IPR036928">
    <property type="entry name" value="AS_sf"/>
</dbReference>
<dbReference type="PANTHER" id="PTHR46310">
    <property type="entry name" value="AMIDASE 1"/>
    <property type="match status" value="1"/>
</dbReference>
<gene>
    <name evidence="2" type="ORF">SCUCBS95973_007328</name>
</gene>
<sequence>MVEKLRPAEAALASQSRSLEITVGDVEYLLVEHPSNFLAASFADDGPTLALIYALTPGTLLTRAALCDFHARVLDRDDVFQTAFRRNIVFSSGSNSDLAHDVAGLLREWGVETRTFVAAAAAPGPYVVQDQKTWQPWRVYHDGSGCFMTALRPGAPVAAVNTETTAETTAEPAPLVALDAAQAGLGGRVVVPSRAYFAPSAQRPLDGARICVKDNIDIAGHKTSLCNLAWTALYPAKTQNAACVQTLIDAGAVVVGKVKLQAMIMREEPLECVEFTAPFNPRADGYQVPSGSSHASAASVASYPWLDFSLGSDTNGSGRKPASYNGCFSIRPSTGVLDTTGVVGFFPPFDMPVFFGRDIAEFANFISVWYGTSPLLLPPRTPLKIKLLYPEDYLPTTNAAQTRVIDTFVAGVEAAFGIQRTPFSLAAKWAAEAPDGPEHTDIAKYLVDAGIFPFYHDQYHNSAAFRNDYQQKFGKPPFVHRALHWQWEAVGKTISQEQRDALWRRSEIYRAWLGSSSVFDVDAAPDVLTVMALPIESGQPSYRDAPVPSYLPLLSGYAALNMSPMMRAPEVTAPIGDIPYMSTVTQREERLPVAVSLIGPPGADLLLVDIVEKGMKAGHIPTQVKTGSLLY</sequence>
<dbReference type="Pfam" id="PF01425">
    <property type="entry name" value="Amidase"/>
    <property type="match status" value="1"/>
</dbReference>
<dbReference type="Gene3D" id="3.90.1300.10">
    <property type="entry name" value="Amidase signature (AS) domain"/>
    <property type="match status" value="1"/>
</dbReference>
<dbReference type="EMBL" id="CAWUHB010000050">
    <property type="protein sequence ID" value="CAK7229734.1"/>
    <property type="molecule type" value="Genomic_DNA"/>
</dbReference>
<accession>A0ABP0CCH4</accession>
<keyword evidence="3" id="KW-1185">Reference proteome</keyword>
<evidence type="ECO:0000313" key="2">
    <source>
        <dbReference type="EMBL" id="CAK7229734.1"/>
    </source>
</evidence>
<evidence type="ECO:0000259" key="1">
    <source>
        <dbReference type="Pfam" id="PF01425"/>
    </source>
</evidence>
<dbReference type="Proteomes" id="UP001642405">
    <property type="component" value="Unassembled WGS sequence"/>
</dbReference>